<evidence type="ECO:0000256" key="5">
    <source>
        <dbReference type="SAM" id="SignalP"/>
    </source>
</evidence>
<keyword evidence="3 7" id="KW-0378">Hydrolase</keyword>
<feature type="chain" id="PRO_5032678710" evidence="5">
    <location>
        <begin position="44"/>
        <end position="254"/>
    </location>
</feature>
<dbReference type="SUPFAM" id="SSF54001">
    <property type="entry name" value="Cysteine proteinases"/>
    <property type="match status" value="1"/>
</dbReference>
<dbReference type="GO" id="GO:0008234">
    <property type="term" value="F:cysteine-type peptidase activity"/>
    <property type="evidence" value="ECO:0007669"/>
    <property type="project" value="UniProtKB-KW"/>
</dbReference>
<evidence type="ECO:0000313" key="8">
    <source>
        <dbReference type="Proteomes" id="UP000592181"/>
    </source>
</evidence>
<gene>
    <name evidence="7" type="ORF">BJY28_000865</name>
</gene>
<evidence type="ECO:0000256" key="1">
    <source>
        <dbReference type="ARBA" id="ARBA00007074"/>
    </source>
</evidence>
<dbReference type="GO" id="GO:0006508">
    <property type="term" value="P:proteolysis"/>
    <property type="evidence" value="ECO:0007669"/>
    <property type="project" value="UniProtKB-KW"/>
</dbReference>
<protein>
    <submittedName>
        <fullName evidence="7">Cell wall-associated NlpC family hydrolase</fullName>
    </submittedName>
</protein>
<evidence type="ECO:0000313" key="7">
    <source>
        <dbReference type="EMBL" id="NYG36396.1"/>
    </source>
</evidence>
<dbReference type="Gene3D" id="1.10.101.10">
    <property type="entry name" value="PGBD-like superfamily/PGBD"/>
    <property type="match status" value="1"/>
</dbReference>
<keyword evidence="8" id="KW-1185">Reference proteome</keyword>
<dbReference type="Gene3D" id="3.90.1720.10">
    <property type="entry name" value="endopeptidase domain like (from Nostoc punctiforme)"/>
    <property type="match status" value="1"/>
</dbReference>
<reference evidence="7 8" key="1">
    <citation type="submission" date="2020-07" db="EMBL/GenBank/DDBJ databases">
        <title>Sequencing the genomes of 1000 actinobacteria strains.</title>
        <authorList>
            <person name="Klenk H.-P."/>
        </authorList>
    </citation>
    <scope>NUCLEOTIDE SEQUENCE [LARGE SCALE GENOMIC DNA]</scope>
    <source>
        <strain evidence="7 8">DSM 24723</strain>
    </source>
</reference>
<organism evidence="7 8">
    <name type="scientific">Janibacter alkaliphilus</name>
    <dbReference type="NCBI Taxonomy" id="1069963"/>
    <lineage>
        <taxon>Bacteria</taxon>
        <taxon>Bacillati</taxon>
        <taxon>Actinomycetota</taxon>
        <taxon>Actinomycetes</taxon>
        <taxon>Micrococcales</taxon>
        <taxon>Intrasporangiaceae</taxon>
        <taxon>Janibacter</taxon>
    </lineage>
</organism>
<feature type="domain" description="NlpC/P60" evidence="6">
    <location>
        <begin position="143"/>
        <end position="254"/>
    </location>
</feature>
<dbReference type="InterPro" id="IPR051202">
    <property type="entry name" value="Peptidase_C40"/>
</dbReference>
<evidence type="ECO:0000256" key="3">
    <source>
        <dbReference type="ARBA" id="ARBA00022801"/>
    </source>
</evidence>
<dbReference type="InterPro" id="IPR002477">
    <property type="entry name" value="Peptidoglycan-bd-like"/>
</dbReference>
<proteinExistence type="inferred from homology"/>
<feature type="signal peptide" evidence="5">
    <location>
        <begin position="1"/>
        <end position="43"/>
    </location>
</feature>
<dbReference type="InterPro" id="IPR036365">
    <property type="entry name" value="PGBD-like_sf"/>
</dbReference>
<dbReference type="EMBL" id="JACBZX010000001">
    <property type="protein sequence ID" value="NYG36396.1"/>
    <property type="molecule type" value="Genomic_DNA"/>
</dbReference>
<accession>A0A852WZW0</accession>
<dbReference type="RefSeq" id="WP_179461907.1">
    <property type="nucleotide sequence ID" value="NZ_JACBZX010000001.1"/>
</dbReference>
<dbReference type="AlphaFoldDB" id="A0A852WZW0"/>
<dbReference type="Proteomes" id="UP000592181">
    <property type="component" value="Unassembled WGS sequence"/>
</dbReference>
<dbReference type="PANTHER" id="PTHR47053">
    <property type="entry name" value="MUREIN DD-ENDOPEPTIDASE MEPH-RELATED"/>
    <property type="match status" value="1"/>
</dbReference>
<comment type="similarity">
    <text evidence="1">Belongs to the peptidase C40 family.</text>
</comment>
<evidence type="ECO:0000256" key="2">
    <source>
        <dbReference type="ARBA" id="ARBA00022670"/>
    </source>
</evidence>
<keyword evidence="2" id="KW-0645">Protease</keyword>
<dbReference type="SUPFAM" id="SSF47090">
    <property type="entry name" value="PGBD-like"/>
    <property type="match status" value="1"/>
</dbReference>
<dbReference type="PROSITE" id="PS51935">
    <property type="entry name" value="NLPC_P60"/>
    <property type="match status" value="1"/>
</dbReference>
<dbReference type="Pfam" id="PF01471">
    <property type="entry name" value="PG_binding_1"/>
    <property type="match status" value="1"/>
</dbReference>
<sequence>MTQYVGRHRAPATPLTSTLPVRGAVTLGSAAALGLAVPATATAAPSATETASTSETTSAARFNATVRAGDKGWIVRSIQRRLGIPVTGKYEMKTYYAVRHYQRDNGLTVDGMVGPWTGRKMGLPASYKTAKRTTSTTTAASRSTSRSSIVSTAAQYYGTPYRYGGTTTSGFDCSGFTQFVYRKHGKSIPRTAEQQRRAAWKTSNPRPGDLVFFGAPAYHIGIYAGSGKIIDAGRSGSSVTKRSIWTSSVTYGRF</sequence>
<keyword evidence="5" id="KW-0732">Signal</keyword>
<evidence type="ECO:0000259" key="6">
    <source>
        <dbReference type="PROSITE" id="PS51935"/>
    </source>
</evidence>
<dbReference type="InterPro" id="IPR038765">
    <property type="entry name" value="Papain-like_cys_pep_sf"/>
</dbReference>
<dbReference type="InterPro" id="IPR036366">
    <property type="entry name" value="PGBDSf"/>
</dbReference>
<name>A0A852WZW0_9MICO</name>
<keyword evidence="4" id="KW-0788">Thiol protease</keyword>
<evidence type="ECO:0000256" key="4">
    <source>
        <dbReference type="ARBA" id="ARBA00022807"/>
    </source>
</evidence>
<dbReference type="InterPro" id="IPR000064">
    <property type="entry name" value="NLP_P60_dom"/>
</dbReference>
<dbReference type="PANTHER" id="PTHR47053:SF1">
    <property type="entry name" value="MUREIN DD-ENDOPEPTIDASE MEPH-RELATED"/>
    <property type="match status" value="1"/>
</dbReference>
<dbReference type="Pfam" id="PF00877">
    <property type="entry name" value="NLPC_P60"/>
    <property type="match status" value="1"/>
</dbReference>
<comment type="caution">
    <text evidence="7">The sequence shown here is derived from an EMBL/GenBank/DDBJ whole genome shotgun (WGS) entry which is preliminary data.</text>
</comment>